<keyword evidence="3" id="KW-1185">Reference proteome</keyword>
<organism evidence="2 3">
    <name type="scientific">Symbiodinium natans</name>
    <dbReference type="NCBI Taxonomy" id="878477"/>
    <lineage>
        <taxon>Eukaryota</taxon>
        <taxon>Sar</taxon>
        <taxon>Alveolata</taxon>
        <taxon>Dinophyceae</taxon>
        <taxon>Suessiales</taxon>
        <taxon>Symbiodiniaceae</taxon>
        <taxon>Symbiodinium</taxon>
    </lineage>
</organism>
<comment type="caution">
    <text evidence="2">The sequence shown here is derived from an EMBL/GenBank/DDBJ whole genome shotgun (WGS) entry which is preliminary data.</text>
</comment>
<feature type="compositionally biased region" description="Polar residues" evidence="1">
    <location>
        <begin position="31"/>
        <end position="44"/>
    </location>
</feature>
<protein>
    <submittedName>
        <fullName evidence="2">Uncharacterized protein</fullName>
    </submittedName>
</protein>
<dbReference type="AlphaFoldDB" id="A0A812IEB1"/>
<feature type="compositionally biased region" description="Pro residues" evidence="1">
    <location>
        <begin position="1"/>
        <end position="10"/>
    </location>
</feature>
<dbReference type="EMBL" id="CAJNDS010000224">
    <property type="protein sequence ID" value="CAE7030035.1"/>
    <property type="molecule type" value="Genomic_DNA"/>
</dbReference>
<evidence type="ECO:0000313" key="3">
    <source>
        <dbReference type="Proteomes" id="UP000604046"/>
    </source>
</evidence>
<evidence type="ECO:0000313" key="2">
    <source>
        <dbReference type="EMBL" id="CAE7030035.1"/>
    </source>
</evidence>
<gene>
    <name evidence="2" type="ORF">SNAT2548_LOCUS3628</name>
</gene>
<feature type="compositionally biased region" description="Low complexity" evidence="1">
    <location>
        <begin position="21"/>
        <end position="30"/>
    </location>
</feature>
<accession>A0A812IEB1</accession>
<reference evidence="2" key="1">
    <citation type="submission" date="2021-02" db="EMBL/GenBank/DDBJ databases">
        <authorList>
            <person name="Dougan E. K."/>
            <person name="Rhodes N."/>
            <person name="Thang M."/>
            <person name="Chan C."/>
        </authorList>
    </citation>
    <scope>NUCLEOTIDE SEQUENCE</scope>
</reference>
<name>A0A812IEB1_9DINO</name>
<sequence>MPLSPLPPTVQPGGNQKRPSWSRSLSSLHSNYTRNSETSKQSNLISARQSVLPFLLQGREDSGKREIFTDAAAMKDRIRAQACKREYDVRHFYHESGFAQRLARHDLFGNLALRAAGELRGKCQRDAEQRGLVESACEEYNTEPTLATAHPIFVAGDSAKLSYSAHQLVGRGMGKSIIREL</sequence>
<dbReference type="Proteomes" id="UP000604046">
    <property type="component" value="Unassembled WGS sequence"/>
</dbReference>
<feature type="region of interest" description="Disordered" evidence="1">
    <location>
        <begin position="1"/>
        <end position="44"/>
    </location>
</feature>
<evidence type="ECO:0000256" key="1">
    <source>
        <dbReference type="SAM" id="MobiDB-lite"/>
    </source>
</evidence>
<proteinExistence type="predicted"/>